<dbReference type="Pfam" id="PF01090">
    <property type="entry name" value="Ribosomal_S19e"/>
    <property type="match status" value="1"/>
</dbReference>
<dbReference type="SUPFAM" id="SSF46785">
    <property type="entry name" value="Winged helix' DNA-binding domain"/>
    <property type="match status" value="1"/>
</dbReference>
<evidence type="ECO:0000256" key="1">
    <source>
        <dbReference type="ARBA" id="ARBA00010014"/>
    </source>
</evidence>
<dbReference type="FunFam" id="1.10.10.10:FF:000449">
    <property type="entry name" value="30S ribosomal protein S19e"/>
    <property type="match status" value="1"/>
</dbReference>
<accession>A0A075FZN2</accession>
<dbReference type="PANTHER" id="PTHR11710">
    <property type="entry name" value="40S RIBOSOMAL PROTEIN S19"/>
    <property type="match status" value="1"/>
</dbReference>
<evidence type="ECO:0000256" key="3">
    <source>
        <dbReference type="ARBA" id="ARBA00023274"/>
    </source>
</evidence>
<gene>
    <name evidence="6" type="primary">RP-S19e</name>
    <name evidence="6" type="synonym">RPS19</name>
    <name evidence="5" type="synonym">rps19e</name>
</gene>
<comment type="similarity">
    <text evidence="1 5">Belongs to the eukaryotic ribosomal protein eS19 family.</text>
</comment>
<dbReference type="NCBIfam" id="NF006811">
    <property type="entry name" value="PRK09333.1"/>
    <property type="match status" value="1"/>
</dbReference>
<dbReference type="InterPro" id="IPR027548">
    <property type="entry name" value="Ribosomal_eS19_archaeal"/>
</dbReference>
<evidence type="ECO:0000313" key="6">
    <source>
        <dbReference type="EMBL" id="AIE94951.1"/>
    </source>
</evidence>
<dbReference type="GO" id="GO:0000028">
    <property type="term" value="P:ribosomal small subunit assembly"/>
    <property type="evidence" value="ECO:0007669"/>
    <property type="project" value="TreeGrafter"/>
</dbReference>
<keyword evidence="2 5" id="KW-0689">Ribosomal protein</keyword>
<dbReference type="HAMAP" id="MF_01474">
    <property type="entry name" value="Ribosomal_eS19"/>
    <property type="match status" value="1"/>
</dbReference>
<proteinExistence type="inferred from homology"/>
<dbReference type="InterPro" id="IPR036390">
    <property type="entry name" value="WH_DNA-bd_sf"/>
</dbReference>
<dbReference type="SMART" id="SM01413">
    <property type="entry name" value="Ribosomal_S19e"/>
    <property type="match status" value="1"/>
</dbReference>
<dbReference type="InterPro" id="IPR036388">
    <property type="entry name" value="WH-like_DNA-bd_sf"/>
</dbReference>
<evidence type="ECO:0000256" key="2">
    <source>
        <dbReference type="ARBA" id="ARBA00022980"/>
    </source>
</evidence>
<name>A0A075FZN2_9ARCH</name>
<comment type="subunit">
    <text evidence="5">Part of the 30S ribosomal subunit.</text>
</comment>
<dbReference type="GO" id="GO:0022627">
    <property type="term" value="C:cytosolic small ribosomal subunit"/>
    <property type="evidence" value="ECO:0007669"/>
    <property type="project" value="TreeGrafter"/>
</dbReference>
<dbReference type="GO" id="GO:0003723">
    <property type="term" value="F:RNA binding"/>
    <property type="evidence" value="ECO:0007669"/>
    <property type="project" value="TreeGrafter"/>
</dbReference>
<organism evidence="6">
    <name type="scientific">uncultured marine thaumarchaeote AD1000_54_F06</name>
    <dbReference type="NCBI Taxonomy" id="1455925"/>
    <lineage>
        <taxon>Archaea</taxon>
        <taxon>Nitrososphaerota</taxon>
        <taxon>environmental samples</taxon>
    </lineage>
</organism>
<dbReference type="Gene3D" id="1.10.10.10">
    <property type="entry name" value="Winged helix-like DNA-binding domain superfamily/Winged helix DNA-binding domain"/>
    <property type="match status" value="1"/>
</dbReference>
<evidence type="ECO:0000256" key="5">
    <source>
        <dbReference type="HAMAP-Rule" id="MF_01474"/>
    </source>
</evidence>
<dbReference type="PANTHER" id="PTHR11710:SF0">
    <property type="entry name" value="40S RIBOSOMAL PROTEIN S19"/>
    <property type="match status" value="1"/>
</dbReference>
<protein>
    <recommendedName>
        <fullName evidence="4 5">Small ribosomal subunit protein eS19</fullName>
    </recommendedName>
</protein>
<dbReference type="GO" id="GO:0003735">
    <property type="term" value="F:structural constituent of ribosome"/>
    <property type="evidence" value="ECO:0007669"/>
    <property type="project" value="InterPro"/>
</dbReference>
<dbReference type="GO" id="GO:0006412">
    <property type="term" value="P:translation"/>
    <property type="evidence" value="ECO:0007669"/>
    <property type="project" value="UniProtKB-UniRule"/>
</dbReference>
<evidence type="ECO:0000256" key="4">
    <source>
        <dbReference type="ARBA" id="ARBA00035143"/>
    </source>
</evidence>
<comment type="function">
    <text evidence="5">May be involved in maturation of the 30S ribosomal subunit.</text>
</comment>
<dbReference type="EMBL" id="KF900434">
    <property type="protein sequence ID" value="AIE94951.1"/>
    <property type="molecule type" value="Genomic_DNA"/>
</dbReference>
<keyword evidence="3 5" id="KW-0687">Ribonucleoprotein</keyword>
<sequence length="151" mass="17296">MAKVYDVPAQEFISRLTEILKNEEIPSPAWTSFVKTGAHADKPPQQPDWWYTRCASILRKIYLHGPLTVNDMRTIYGDGKRKMYYGARHHRDASGAIIRNAIHGLEKLGYVEQVEKKGRILSRQGMQKLDKLATEILGELIQTTPKLKIYS</sequence>
<dbReference type="InterPro" id="IPR001266">
    <property type="entry name" value="Ribosomal_eS19"/>
</dbReference>
<reference evidence="6" key="1">
    <citation type="journal article" date="2014" name="Genome Biol. Evol.">
        <title>Pangenome evidence for extensive interdomain horizontal transfer affecting lineage core and shell genes in uncultured planktonic thaumarchaeota and euryarchaeota.</title>
        <authorList>
            <person name="Deschamps P."/>
            <person name="Zivanovic Y."/>
            <person name="Moreira D."/>
            <person name="Rodriguez-Valera F."/>
            <person name="Lopez-Garcia P."/>
        </authorList>
    </citation>
    <scope>NUCLEOTIDE SEQUENCE</scope>
</reference>
<dbReference type="AlphaFoldDB" id="A0A075FZN2"/>